<reference evidence="2" key="1">
    <citation type="submission" date="2015-09" db="EMBL/GenBank/DDBJ databases">
        <title>Scylla olivacea transcriptome.</title>
        <authorList>
            <person name="Ikhwanuddin M."/>
        </authorList>
    </citation>
    <scope>NUCLEOTIDE SEQUENCE</scope>
</reference>
<dbReference type="InterPro" id="IPR043502">
    <property type="entry name" value="DNA/RNA_pol_sf"/>
</dbReference>
<proteinExistence type="predicted"/>
<dbReference type="PANTHER" id="PTHR47027:SF20">
    <property type="entry name" value="REVERSE TRANSCRIPTASE-LIKE PROTEIN WITH RNA-DIRECTED DNA POLYMERASE DOMAIN"/>
    <property type="match status" value="1"/>
</dbReference>
<feature type="domain" description="Reverse transcriptase" evidence="1">
    <location>
        <begin position="1"/>
        <end position="121"/>
    </location>
</feature>
<name>A0A0P4VXM0_SCYOL</name>
<dbReference type="AlphaFoldDB" id="A0A0P4VXM0"/>
<dbReference type="InterPro" id="IPR043128">
    <property type="entry name" value="Rev_trsase/Diguanyl_cyclase"/>
</dbReference>
<dbReference type="PANTHER" id="PTHR47027">
    <property type="entry name" value="REVERSE TRANSCRIPTASE DOMAIN-CONTAINING PROTEIN"/>
    <property type="match status" value="1"/>
</dbReference>
<organism evidence="2">
    <name type="scientific">Scylla olivacea</name>
    <name type="common">Orange mud crab</name>
    <name type="synonym">Cancer olivacea</name>
    <dbReference type="NCBI Taxonomy" id="85551"/>
    <lineage>
        <taxon>Eukaryota</taxon>
        <taxon>Metazoa</taxon>
        <taxon>Ecdysozoa</taxon>
        <taxon>Arthropoda</taxon>
        <taxon>Crustacea</taxon>
        <taxon>Multicrustacea</taxon>
        <taxon>Malacostraca</taxon>
        <taxon>Eumalacostraca</taxon>
        <taxon>Eucarida</taxon>
        <taxon>Decapoda</taxon>
        <taxon>Pleocyemata</taxon>
        <taxon>Brachyura</taxon>
        <taxon>Eubrachyura</taxon>
        <taxon>Portunoidea</taxon>
        <taxon>Portunidae</taxon>
        <taxon>Portuninae</taxon>
        <taxon>Scylla</taxon>
    </lineage>
</organism>
<dbReference type="PROSITE" id="PS50878">
    <property type="entry name" value="RT_POL"/>
    <property type="match status" value="1"/>
</dbReference>
<sequence length="125" mass="14349">MLNQEISDTFVCNVGVKQGENLSSVLFAFYVNDIESKLTEYNCSYVNFGDDFLNMYLKLFVIMYADDTIILCDSEDGMKQALVALNLYCNEWKLKLNCNKTKVVVFSRGRQNLTMNLNLVVKTLK</sequence>
<evidence type="ECO:0000313" key="2">
    <source>
        <dbReference type="EMBL" id="JAI57709.1"/>
    </source>
</evidence>
<dbReference type="Gene3D" id="3.30.70.270">
    <property type="match status" value="1"/>
</dbReference>
<dbReference type="InterPro" id="IPR000477">
    <property type="entry name" value="RT_dom"/>
</dbReference>
<dbReference type="GO" id="GO:0071897">
    <property type="term" value="P:DNA biosynthetic process"/>
    <property type="evidence" value="ECO:0007669"/>
    <property type="project" value="UniProtKB-ARBA"/>
</dbReference>
<protein>
    <recommendedName>
        <fullName evidence="1">Reverse transcriptase domain-containing protein</fullName>
    </recommendedName>
</protein>
<dbReference type="SUPFAM" id="SSF56672">
    <property type="entry name" value="DNA/RNA polymerases"/>
    <property type="match status" value="1"/>
</dbReference>
<accession>A0A0P4VXM0</accession>
<dbReference type="Pfam" id="PF00078">
    <property type="entry name" value="RVT_1"/>
    <property type="match status" value="1"/>
</dbReference>
<evidence type="ECO:0000259" key="1">
    <source>
        <dbReference type="PROSITE" id="PS50878"/>
    </source>
</evidence>
<dbReference type="EMBL" id="GDRN01105607">
    <property type="protein sequence ID" value="JAI57709.1"/>
    <property type="molecule type" value="Transcribed_RNA"/>
</dbReference>